<organism evidence="4 5">
    <name type="scientific">Tetrahymena thermophila (strain SB210)</name>
    <dbReference type="NCBI Taxonomy" id="312017"/>
    <lineage>
        <taxon>Eukaryota</taxon>
        <taxon>Sar</taxon>
        <taxon>Alveolata</taxon>
        <taxon>Ciliophora</taxon>
        <taxon>Intramacronucleata</taxon>
        <taxon>Oligohymenophorea</taxon>
        <taxon>Hymenostomatida</taxon>
        <taxon>Tetrahymenina</taxon>
        <taxon>Tetrahymenidae</taxon>
        <taxon>Tetrahymena</taxon>
    </lineage>
</organism>
<keyword evidence="5" id="KW-1185">Reference proteome</keyword>
<dbReference type="InParanoid" id="Q24F73"/>
<feature type="compositionally biased region" description="Polar residues" evidence="2">
    <location>
        <begin position="402"/>
        <end position="430"/>
    </location>
</feature>
<evidence type="ECO:0000313" key="4">
    <source>
        <dbReference type="EMBL" id="EAS06402.2"/>
    </source>
</evidence>
<evidence type="ECO:0000259" key="3">
    <source>
        <dbReference type="SMART" id="SM00385"/>
    </source>
</evidence>
<dbReference type="EMBL" id="GG662295">
    <property type="protein sequence ID" value="EAS06402.2"/>
    <property type="molecule type" value="Genomic_DNA"/>
</dbReference>
<feature type="region of interest" description="Disordered" evidence="2">
    <location>
        <begin position="383"/>
        <end position="444"/>
    </location>
</feature>
<evidence type="ECO:0000256" key="2">
    <source>
        <dbReference type="SAM" id="MobiDB-lite"/>
    </source>
</evidence>
<keyword evidence="1" id="KW-0195">Cyclin</keyword>
<reference evidence="5" key="1">
    <citation type="journal article" date="2006" name="PLoS Biol.">
        <title>Macronuclear genome sequence of the ciliate Tetrahymena thermophila, a model eukaryote.</title>
        <authorList>
            <person name="Eisen J.A."/>
            <person name="Coyne R.S."/>
            <person name="Wu M."/>
            <person name="Wu D."/>
            <person name="Thiagarajan M."/>
            <person name="Wortman J.R."/>
            <person name="Badger J.H."/>
            <person name="Ren Q."/>
            <person name="Amedeo P."/>
            <person name="Jones K.M."/>
            <person name="Tallon L.J."/>
            <person name="Delcher A.L."/>
            <person name="Salzberg S.L."/>
            <person name="Silva J.C."/>
            <person name="Haas B.J."/>
            <person name="Majoros W.H."/>
            <person name="Farzad M."/>
            <person name="Carlton J.M."/>
            <person name="Smith R.K. Jr."/>
            <person name="Garg J."/>
            <person name="Pearlman R.E."/>
            <person name="Karrer K.M."/>
            <person name="Sun L."/>
            <person name="Manning G."/>
            <person name="Elde N.C."/>
            <person name="Turkewitz A.P."/>
            <person name="Asai D.J."/>
            <person name="Wilkes D.E."/>
            <person name="Wang Y."/>
            <person name="Cai H."/>
            <person name="Collins K."/>
            <person name="Stewart B.A."/>
            <person name="Lee S.R."/>
            <person name="Wilamowska K."/>
            <person name="Weinberg Z."/>
            <person name="Ruzzo W.L."/>
            <person name="Wloga D."/>
            <person name="Gaertig J."/>
            <person name="Frankel J."/>
            <person name="Tsao C.-C."/>
            <person name="Gorovsky M.A."/>
            <person name="Keeling P.J."/>
            <person name="Waller R.F."/>
            <person name="Patron N.J."/>
            <person name="Cherry J.M."/>
            <person name="Stover N.A."/>
            <person name="Krieger C.J."/>
            <person name="del Toro C."/>
            <person name="Ryder H.F."/>
            <person name="Williamson S.C."/>
            <person name="Barbeau R.A."/>
            <person name="Hamilton E.P."/>
            <person name="Orias E."/>
        </authorList>
    </citation>
    <scope>NUCLEOTIDE SEQUENCE [LARGE SCALE GENOMIC DNA]</scope>
    <source>
        <strain evidence="5">SB210</strain>
    </source>
</reference>
<dbReference type="AlphaFoldDB" id="Q24F73"/>
<feature type="compositionally biased region" description="Low complexity" evidence="2">
    <location>
        <begin position="388"/>
        <end position="397"/>
    </location>
</feature>
<dbReference type="Gene3D" id="1.10.472.10">
    <property type="entry name" value="Cyclin-like"/>
    <property type="match status" value="2"/>
</dbReference>
<dbReference type="SUPFAM" id="SSF47954">
    <property type="entry name" value="Cyclin-like"/>
    <property type="match status" value="1"/>
</dbReference>
<dbReference type="InterPro" id="IPR006671">
    <property type="entry name" value="Cyclin_N"/>
</dbReference>
<dbReference type="GeneID" id="7837214"/>
<dbReference type="KEGG" id="tet:TTHERM_01128530"/>
<gene>
    <name evidence="4" type="ORF">TTHERM_01128530</name>
</gene>
<dbReference type="RefSeq" id="XP_001026647.2">
    <property type="nucleotide sequence ID" value="XM_001026647.2"/>
</dbReference>
<dbReference type="InterPro" id="IPR013763">
    <property type="entry name" value="Cyclin-like_dom"/>
</dbReference>
<dbReference type="InterPro" id="IPR036915">
    <property type="entry name" value="Cyclin-like_sf"/>
</dbReference>
<protein>
    <submittedName>
        <fullName evidence="4">Amine-terminal domain cyclin</fullName>
    </submittedName>
</protein>
<feature type="domain" description="Cyclin-like" evidence="3">
    <location>
        <begin position="219"/>
        <end position="313"/>
    </location>
</feature>
<dbReference type="SMART" id="SM00385">
    <property type="entry name" value="CYCLIN"/>
    <property type="match status" value="1"/>
</dbReference>
<dbReference type="Proteomes" id="UP000009168">
    <property type="component" value="Unassembled WGS sequence"/>
</dbReference>
<dbReference type="HOGENOM" id="CLU_337877_0_0_1"/>
<dbReference type="STRING" id="312017.Q24F73"/>
<comment type="similarity">
    <text evidence="1">Belongs to the cyclin family.</text>
</comment>
<sequence length="809" mass="90313">MQKDSSQIGDQFLLSLGSLTQSVPTNISAMSNCSSGQQFVSHSNTLLKVQSLEATSPTAVAAVGFQSQSQNTEAVIKSGELKSVMSSDNLLNLAPSTQSQAPPQAPFTLTSSTSVTISSIGTQIQSLTTQIPSNMLYTYFNCKHQAIVTYSKCQFCKECGVRMYKNGQMLALKSQQMNYKLNTNPLRLYSNTYKQKKQKNTINFQEHQDYLKQRERTINYVIDLADRMRLSKQTAFLSIMFLDYLVANDTNSELCTFKIKDHLQIFGAVCVMLAAKSIELDERIPFLSSLKKYMCLNQYSKEDLRKAEQKTVQILKFNMQFPTLYDLLEYYGSQGVVFSNDLQKGTTFTSILSPTPFLSNETKNTSAKKERFINNRTIELEFQGTAPSSSAQNQQQSEDSTKNSSPNSNDYSSTQETSSKNSNSDEANPSCSPPPHSKIVEPQPQVVKEFDISPIKLYDIVSKIEKDFSRIAFLAIKDEKFYEQDLEILGAACICYLREKQNISNPYRDEILQICSQDRAQVLSCCLTFLSKFDTYFKPHSYLNGSTSSGISPLKDIRTNLKQGFYTSDNYKSASNLTTTATTRILQENKKPLFDNIDLNSYRIREKSFEKIGISYQSQRSSIASQHVSKNTISGLQNNRNNFFEYAKLNEQKINNLSSITNISTSNASSTSQAAANSGIASSSNQILQSGSLTSTSSNINSLQSKLLQQQNAFSSGAFHSSSSSSNALSSGLSSISSYQKPYQLALNQYSSKPLLSTTTSTVNSKIPQSIPNFDDEAKWNSHFTKTINSINFRASSFNSNSFLRRNKF</sequence>
<dbReference type="OrthoDB" id="285802at2759"/>
<evidence type="ECO:0000313" key="5">
    <source>
        <dbReference type="Proteomes" id="UP000009168"/>
    </source>
</evidence>
<evidence type="ECO:0000256" key="1">
    <source>
        <dbReference type="RuleBase" id="RU000383"/>
    </source>
</evidence>
<proteinExistence type="inferred from homology"/>
<name>Q24F73_TETTS</name>
<accession>Q24F73</accession>
<dbReference type="Pfam" id="PF00134">
    <property type="entry name" value="Cyclin_N"/>
    <property type="match status" value="1"/>
</dbReference>